<keyword evidence="1" id="KW-0812">Transmembrane</keyword>
<feature type="chain" id="PRO_5008129510" evidence="2">
    <location>
        <begin position="22"/>
        <end position="153"/>
    </location>
</feature>
<sequence length="153" mass="16253">MKYAFAFVLLALFAVIAVSHASEDAATSNDDAGKTTLQVELTQSEVAAIEKIMGGRAFDWKKWLGVAVKVGSVLLVNMKYAFAFVLLALFAVIAVSHASEDAATSNDDAGKTTLQVELTQSEVAAIEKIMGGRAFDWKKWLGVAVKVGSVLLG</sequence>
<evidence type="ECO:0000256" key="2">
    <source>
        <dbReference type="SAM" id="SignalP"/>
    </source>
</evidence>
<proteinExistence type="predicted"/>
<reference evidence="3" key="2">
    <citation type="submission" date="2020-05" db="UniProtKB">
        <authorList>
            <consortium name="EnsemblMetazoa"/>
        </authorList>
    </citation>
    <scope>IDENTIFICATION</scope>
    <source>
        <strain evidence="3">WRAIR2</strain>
    </source>
</reference>
<keyword evidence="2" id="KW-0732">Signal</keyword>
<evidence type="ECO:0000256" key="1">
    <source>
        <dbReference type="SAM" id="Phobius"/>
    </source>
</evidence>
<evidence type="ECO:0000313" key="3">
    <source>
        <dbReference type="EnsemblMetazoa" id="ADIR004253-PA"/>
    </source>
</evidence>
<organism evidence="3 4">
    <name type="scientific">Anopheles dirus</name>
    <dbReference type="NCBI Taxonomy" id="7168"/>
    <lineage>
        <taxon>Eukaryota</taxon>
        <taxon>Metazoa</taxon>
        <taxon>Ecdysozoa</taxon>
        <taxon>Arthropoda</taxon>
        <taxon>Hexapoda</taxon>
        <taxon>Insecta</taxon>
        <taxon>Pterygota</taxon>
        <taxon>Neoptera</taxon>
        <taxon>Endopterygota</taxon>
        <taxon>Diptera</taxon>
        <taxon>Nematocera</taxon>
        <taxon>Culicoidea</taxon>
        <taxon>Culicidae</taxon>
        <taxon>Anophelinae</taxon>
        <taxon>Anopheles</taxon>
    </lineage>
</organism>
<evidence type="ECO:0000313" key="4">
    <source>
        <dbReference type="Proteomes" id="UP000075884"/>
    </source>
</evidence>
<dbReference type="VEuPathDB" id="VectorBase:ADIR004253"/>
<keyword evidence="1" id="KW-1133">Transmembrane helix</keyword>
<feature type="signal peptide" evidence="2">
    <location>
        <begin position="1"/>
        <end position="21"/>
    </location>
</feature>
<feature type="transmembrane region" description="Helical" evidence="1">
    <location>
        <begin position="80"/>
        <end position="98"/>
    </location>
</feature>
<dbReference type="AlphaFoldDB" id="A0A182N9C9"/>
<keyword evidence="1" id="KW-0472">Membrane</keyword>
<dbReference type="Proteomes" id="UP000075884">
    <property type="component" value="Unassembled WGS sequence"/>
</dbReference>
<reference evidence="4" key="1">
    <citation type="submission" date="2013-03" db="EMBL/GenBank/DDBJ databases">
        <title>The Genome Sequence of Anopheles dirus WRAIR2.</title>
        <authorList>
            <consortium name="The Broad Institute Genomics Platform"/>
            <person name="Neafsey D.E."/>
            <person name="Walton C."/>
            <person name="Walker B."/>
            <person name="Young S.K."/>
            <person name="Zeng Q."/>
            <person name="Gargeya S."/>
            <person name="Fitzgerald M."/>
            <person name="Haas B."/>
            <person name="Abouelleil A."/>
            <person name="Allen A.W."/>
            <person name="Alvarado L."/>
            <person name="Arachchi H.M."/>
            <person name="Berlin A.M."/>
            <person name="Chapman S.B."/>
            <person name="Gainer-Dewar J."/>
            <person name="Goldberg J."/>
            <person name="Griggs A."/>
            <person name="Gujja S."/>
            <person name="Hansen M."/>
            <person name="Howarth C."/>
            <person name="Imamovic A."/>
            <person name="Ireland A."/>
            <person name="Larimer J."/>
            <person name="McCowan C."/>
            <person name="Murphy C."/>
            <person name="Pearson M."/>
            <person name="Poon T.W."/>
            <person name="Priest M."/>
            <person name="Roberts A."/>
            <person name="Saif S."/>
            <person name="Shea T."/>
            <person name="Sisk P."/>
            <person name="Sykes S."/>
            <person name="Wortman J."/>
            <person name="Nusbaum C."/>
            <person name="Birren B."/>
        </authorList>
    </citation>
    <scope>NUCLEOTIDE SEQUENCE [LARGE SCALE GENOMIC DNA]</scope>
    <source>
        <strain evidence="4">WRAIR2</strain>
    </source>
</reference>
<name>A0A182N9C9_9DIPT</name>
<accession>A0A182N9C9</accession>
<protein>
    <submittedName>
        <fullName evidence="3">Uncharacterized protein</fullName>
    </submittedName>
</protein>
<dbReference type="EnsemblMetazoa" id="ADIR004253-RA">
    <property type="protein sequence ID" value="ADIR004253-PA"/>
    <property type="gene ID" value="ADIR004253"/>
</dbReference>
<keyword evidence="4" id="KW-1185">Reference proteome</keyword>